<evidence type="ECO:0000256" key="1">
    <source>
        <dbReference type="SAM" id="MobiDB-lite"/>
    </source>
</evidence>
<evidence type="ECO:0000313" key="2">
    <source>
        <dbReference type="EMBL" id="EKC30425.1"/>
    </source>
</evidence>
<feature type="compositionally biased region" description="Basic residues" evidence="1">
    <location>
        <begin position="51"/>
        <end position="61"/>
    </location>
</feature>
<proteinExistence type="predicted"/>
<feature type="region of interest" description="Disordered" evidence="1">
    <location>
        <begin position="33"/>
        <end position="61"/>
    </location>
</feature>
<dbReference type="AlphaFoldDB" id="K1QNI6"/>
<accession>K1QNI6</accession>
<reference evidence="2" key="1">
    <citation type="journal article" date="2012" name="Nature">
        <title>The oyster genome reveals stress adaptation and complexity of shell formation.</title>
        <authorList>
            <person name="Zhang G."/>
            <person name="Fang X."/>
            <person name="Guo X."/>
            <person name="Li L."/>
            <person name="Luo R."/>
            <person name="Xu F."/>
            <person name="Yang P."/>
            <person name="Zhang L."/>
            <person name="Wang X."/>
            <person name="Qi H."/>
            <person name="Xiong Z."/>
            <person name="Que H."/>
            <person name="Xie Y."/>
            <person name="Holland P.W."/>
            <person name="Paps J."/>
            <person name="Zhu Y."/>
            <person name="Wu F."/>
            <person name="Chen Y."/>
            <person name="Wang J."/>
            <person name="Peng C."/>
            <person name="Meng J."/>
            <person name="Yang L."/>
            <person name="Liu J."/>
            <person name="Wen B."/>
            <person name="Zhang N."/>
            <person name="Huang Z."/>
            <person name="Zhu Q."/>
            <person name="Feng Y."/>
            <person name="Mount A."/>
            <person name="Hedgecock D."/>
            <person name="Xu Z."/>
            <person name="Liu Y."/>
            <person name="Domazet-Loso T."/>
            <person name="Du Y."/>
            <person name="Sun X."/>
            <person name="Zhang S."/>
            <person name="Liu B."/>
            <person name="Cheng P."/>
            <person name="Jiang X."/>
            <person name="Li J."/>
            <person name="Fan D."/>
            <person name="Wang W."/>
            <person name="Fu W."/>
            <person name="Wang T."/>
            <person name="Wang B."/>
            <person name="Zhang J."/>
            <person name="Peng Z."/>
            <person name="Li Y."/>
            <person name="Li N."/>
            <person name="Wang J."/>
            <person name="Chen M."/>
            <person name="He Y."/>
            <person name="Tan F."/>
            <person name="Song X."/>
            <person name="Zheng Q."/>
            <person name="Huang R."/>
            <person name="Yang H."/>
            <person name="Du X."/>
            <person name="Chen L."/>
            <person name="Yang M."/>
            <person name="Gaffney P.M."/>
            <person name="Wang S."/>
            <person name="Luo L."/>
            <person name="She Z."/>
            <person name="Ming Y."/>
            <person name="Huang W."/>
            <person name="Zhang S."/>
            <person name="Huang B."/>
            <person name="Zhang Y."/>
            <person name="Qu T."/>
            <person name="Ni P."/>
            <person name="Miao G."/>
            <person name="Wang J."/>
            <person name="Wang Q."/>
            <person name="Steinberg C.E."/>
            <person name="Wang H."/>
            <person name="Li N."/>
            <person name="Qian L."/>
            <person name="Zhang G."/>
            <person name="Li Y."/>
            <person name="Yang H."/>
            <person name="Liu X."/>
            <person name="Wang J."/>
            <person name="Yin Y."/>
            <person name="Wang J."/>
        </authorList>
    </citation>
    <scope>NUCLEOTIDE SEQUENCE [LARGE SCALE GENOMIC DNA]</scope>
    <source>
        <strain evidence="2">05x7-T-G4-1.051#20</strain>
    </source>
</reference>
<dbReference type="HOGENOM" id="CLU_2924837_0_0_1"/>
<dbReference type="InParanoid" id="K1QNI6"/>
<sequence length="61" mass="6854">MDTPWNLKDTLLIQIHKSLYPIEPNGTPSGLIGIQDLPLKSLGNPTEIPRNSKRYPNKTDL</sequence>
<dbReference type="EMBL" id="JH818019">
    <property type="protein sequence ID" value="EKC30425.1"/>
    <property type="molecule type" value="Genomic_DNA"/>
</dbReference>
<name>K1QNI6_MAGGI</name>
<protein>
    <submittedName>
        <fullName evidence="2">Uncharacterized protein</fullName>
    </submittedName>
</protein>
<gene>
    <name evidence="2" type="ORF">CGI_10021935</name>
</gene>
<organism evidence="2">
    <name type="scientific">Magallana gigas</name>
    <name type="common">Pacific oyster</name>
    <name type="synonym">Crassostrea gigas</name>
    <dbReference type="NCBI Taxonomy" id="29159"/>
    <lineage>
        <taxon>Eukaryota</taxon>
        <taxon>Metazoa</taxon>
        <taxon>Spiralia</taxon>
        <taxon>Lophotrochozoa</taxon>
        <taxon>Mollusca</taxon>
        <taxon>Bivalvia</taxon>
        <taxon>Autobranchia</taxon>
        <taxon>Pteriomorphia</taxon>
        <taxon>Ostreida</taxon>
        <taxon>Ostreoidea</taxon>
        <taxon>Ostreidae</taxon>
        <taxon>Magallana</taxon>
    </lineage>
</organism>